<evidence type="ECO:0000256" key="1">
    <source>
        <dbReference type="SAM" id="Coils"/>
    </source>
</evidence>
<organism evidence="2 3">
    <name type="scientific">Schizopora paradoxa</name>
    <dbReference type="NCBI Taxonomy" id="27342"/>
    <lineage>
        <taxon>Eukaryota</taxon>
        <taxon>Fungi</taxon>
        <taxon>Dikarya</taxon>
        <taxon>Basidiomycota</taxon>
        <taxon>Agaricomycotina</taxon>
        <taxon>Agaricomycetes</taxon>
        <taxon>Hymenochaetales</taxon>
        <taxon>Schizoporaceae</taxon>
        <taxon>Schizopora</taxon>
    </lineage>
</organism>
<reference evidence="2 3" key="1">
    <citation type="submission" date="2015-04" db="EMBL/GenBank/DDBJ databases">
        <title>Complete genome sequence of Schizopora paradoxa KUC8140, a cosmopolitan wood degrader in East Asia.</title>
        <authorList>
            <consortium name="DOE Joint Genome Institute"/>
            <person name="Min B."/>
            <person name="Park H."/>
            <person name="Jang Y."/>
            <person name="Kim J.-J."/>
            <person name="Kim K.H."/>
            <person name="Pangilinan J."/>
            <person name="Lipzen A."/>
            <person name="Riley R."/>
            <person name="Grigoriev I.V."/>
            <person name="Spatafora J.W."/>
            <person name="Choi I.-G."/>
        </authorList>
    </citation>
    <scope>NUCLEOTIDE SEQUENCE [LARGE SCALE GENOMIC DNA]</scope>
    <source>
        <strain evidence="2 3">KUC8140</strain>
    </source>
</reference>
<dbReference type="Proteomes" id="UP000053477">
    <property type="component" value="Unassembled WGS sequence"/>
</dbReference>
<name>A0A0H2RT61_9AGAM</name>
<dbReference type="AlphaFoldDB" id="A0A0H2RT61"/>
<proteinExistence type="predicted"/>
<feature type="coiled-coil region" evidence="1">
    <location>
        <begin position="60"/>
        <end position="87"/>
    </location>
</feature>
<evidence type="ECO:0000313" key="3">
    <source>
        <dbReference type="Proteomes" id="UP000053477"/>
    </source>
</evidence>
<evidence type="ECO:0000313" key="2">
    <source>
        <dbReference type="EMBL" id="KLO15004.1"/>
    </source>
</evidence>
<protein>
    <submittedName>
        <fullName evidence="2">Uncharacterized protein</fullName>
    </submittedName>
</protein>
<keyword evidence="1" id="KW-0175">Coiled coil</keyword>
<sequence length="602" mass="68656">MSPQSAIGESTSPFWRRAHLAASGELSVKVLNFVQDLVAKSGINSQRFPNKVELESESDVVKSRARVESLNRQLLDAEMELDVLRRSTLLAKKNIRRIEDERERAITSINQSHVDPHLPTELILKIADYLRWEQQYVEHLGIHCVNYSSLQAMAEAFLMTGTGEAILQKVPLAIVVCEATRLDTEPDIWRTILNNMSASQRETFGSNPRSCTIDDDAAISRIHPRDEVYIIYLMHIPVLPQFSQNLLKCIEYHHCHLIMIHKEETKGFQHHLNKIINPAYLSLSLHLDAVGWTSFDSVFSRSSLELPENSPIALKRLSIPFYSLGANLSPTASHLTILELNDVKCILLDDLDKFANALRPLRMSLQCLHLSRPPSYWEMELDWMQEKERKRIVLDLPYLQELVFDSIKAEELFTLMLLGHFECASLTSLAIRTIFSSKESHIVTSQFEALLENICPRFPRLRRLVYSPLIVKLEMGRVSFSSKRRDLMSLDILTKAQIRDTNTDCTTSKWLLPNLEVLEVLLTPDTLEWLLSFVESRLNSPDVACIHTIFLPGLPKNFIDDEGNEPGWYAIVPPSSSINLDSLRLLVPEVFIGNMPPLFSHC</sequence>
<gene>
    <name evidence="2" type="ORF">SCHPADRAFT_939131</name>
</gene>
<dbReference type="EMBL" id="KQ085936">
    <property type="protein sequence ID" value="KLO15004.1"/>
    <property type="molecule type" value="Genomic_DNA"/>
</dbReference>
<keyword evidence="3" id="KW-1185">Reference proteome</keyword>
<dbReference type="InParanoid" id="A0A0H2RT61"/>
<accession>A0A0H2RT61</accession>